<keyword evidence="4" id="KW-1185">Reference proteome</keyword>
<sequence length="379" mass="44120">MMTVQRYYRPELDVLRFIAFLCVFFVHRMDLAPFDPVKQYWLYNINLVGNFGVPVFFLLSAFLITELLTREQEQTGRVHPKAFYIRRILRIWPLYFLVFFGWVLLTPFFFPAFALPPLAWGSFSLFAGNIYISTHGWLPAYPLNPLWSISVEEQFYILIPLLAAYGGRRGLKMAAYLFLALAYIFLIYYGLHPTKEFNSAWTNSFVQFQFFAVGILLSLYFKGWMPQWSLITRFLLIVATLGCWLLASIACGIHADAPHLSNVPQTVAGWMLILLGSVLLFLSLLGMPERYLPKPMIYLGRISYGLYVFHISFYWLIYKTFATELTTLSQSLGLEEWRNTLGFVIAFIATVLLSMLSYHFFEKPFLRLKKRFTLVPSRD</sequence>
<keyword evidence="1" id="KW-0812">Transmembrane</keyword>
<keyword evidence="1" id="KW-0472">Membrane</keyword>
<feature type="transmembrane region" description="Helical" evidence="1">
    <location>
        <begin position="204"/>
        <end position="222"/>
    </location>
</feature>
<dbReference type="RefSeq" id="WP_120259055.1">
    <property type="nucleotide sequence ID" value="NZ_RAPY01000001.1"/>
</dbReference>
<dbReference type="InterPro" id="IPR002656">
    <property type="entry name" value="Acyl_transf_3_dom"/>
</dbReference>
<dbReference type="GO" id="GO:0016747">
    <property type="term" value="F:acyltransferase activity, transferring groups other than amino-acyl groups"/>
    <property type="evidence" value="ECO:0007669"/>
    <property type="project" value="InterPro"/>
</dbReference>
<feature type="transmembrane region" description="Helical" evidence="1">
    <location>
        <begin position="337"/>
        <end position="361"/>
    </location>
</feature>
<reference evidence="3 4" key="1">
    <citation type="submission" date="2018-09" db="EMBL/GenBank/DDBJ databases">
        <title>Genomic Encyclopedia of Type Strains, Phase III (KMG-III): the genomes of soil and plant-associated and newly described type strains.</title>
        <authorList>
            <person name="Whitman W."/>
        </authorList>
    </citation>
    <scope>NUCLEOTIDE SEQUENCE [LARGE SCALE GENOMIC DNA]</scope>
    <source>
        <strain evidence="3 4">CECT 7938</strain>
    </source>
</reference>
<feature type="transmembrane region" description="Helical" evidence="1">
    <location>
        <begin position="267"/>
        <end position="286"/>
    </location>
</feature>
<dbReference type="Pfam" id="PF01757">
    <property type="entry name" value="Acyl_transf_3"/>
    <property type="match status" value="1"/>
</dbReference>
<dbReference type="GO" id="GO:0016020">
    <property type="term" value="C:membrane"/>
    <property type="evidence" value="ECO:0007669"/>
    <property type="project" value="TreeGrafter"/>
</dbReference>
<accession>A0A420BL78</accession>
<feature type="transmembrane region" description="Helical" evidence="1">
    <location>
        <begin position="173"/>
        <end position="192"/>
    </location>
</feature>
<dbReference type="OrthoDB" id="290051at2"/>
<feature type="transmembrane region" description="Helical" evidence="1">
    <location>
        <begin position="89"/>
        <end position="110"/>
    </location>
</feature>
<evidence type="ECO:0000313" key="4">
    <source>
        <dbReference type="Proteomes" id="UP000286246"/>
    </source>
</evidence>
<keyword evidence="1" id="KW-1133">Transmembrane helix</keyword>
<dbReference type="GO" id="GO:0009103">
    <property type="term" value="P:lipopolysaccharide biosynthetic process"/>
    <property type="evidence" value="ECO:0007669"/>
    <property type="project" value="TreeGrafter"/>
</dbReference>
<feature type="transmembrane region" description="Helical" evidence="1">
    <location>
        <begin position="234"/>
        <end position="255"/>
    </location>
</feature>
<name>A0A420BL78_SPHD1</name>
<feature type="transmembrane region" description="Helical" evidence="1">
    <location>
        <begin position="298"/>
        <end position="317"/>
    </location>
</feature>
<feature type="transmembrane region" description="Helical" evidence="1">
    <location>
        <begin position="41"/>
        <end position="68"/>
    </location>
</feature>
<evidence type="ECO:0000256" key="1">
    <source>
        <dbReference type="SAM" id="Phobius"/>
    </source>
</evidence>
<dbReference type="PANTHER" id="PTHR23028:SF53">
    <property type="entry name" value="ACYL_TRANSF_3 DOMAIN-CONTAINING PROTEIN"/>
    <property type="match status" value="1"/>
</dbReference>
<dbReference type="InterPro" id="IPR050879">
    <property type="entry name" value="Acyltransferase_3"/>
</dbReference>
<feature type="domain" description="Acyltransferase 3" evidence="2">
    <location>
        <begin position="10"/>
        <end position="358"/>
    </location>
</feature>
<gene>
    <name evidence="3" type="ORF">DFQ12_2387</name>
</gene>
<protein>
    <submittedName>
        <fullName evidence="3">Peptidoglycan/LPS O-acetylase OafA/YrhL</fullName>
    </submittedName>
</protein>
<evidence type="ECO:0000313" key="3">
    <source>
        <dbReference type="EMBL" id="RKE57499.1"/>
    </source>
</evidence>
<dbReference type="EMBL" id="RAPY01000001">
    <property type="protein sequence ID" value="RKE57499.1"/>
    <property type="molecule type" value="Genomic_DNA"/>
</dbReference>
<dbReference type="PANTHER" id="PTHR23028">
    <property type="entry name" value="ACETYLTRANSFERASE"/>
    <property type="match status" value="1"/>
</dbReference>
<feature type="transmembrane region" description="Helical" evidence="1">
    <location>
        <begin position="146"/>
        <end position="166"/>
    </location>
</feature>
<evidence type="ECO:0000259" key="2">
    <source>
        <dbReference type="Pfam" id="PF01757"/>
    </source>
</evidence>
<proteinExistence type="predicted"/>
<dbReference type="AlphaFoldDB" id="A0A420BL78"/>
<comment type="caution">
    <text evidence="3">The sequence shown here is derived from an EMBL/GenBank/DDBJ whole genome shotgun (WGS) entry which is preliminary data.</text>
</comment>
<dbReference type="Proteomes" id="UP000286246">
    <property type="component" value="Unassembled WGS sequence"/>
</dbReference>
<feature type="transmembrane region" description="Helical" evidence="1">
    <location>
        <begin position="12"/>
        <end position="29"/>
    </location>
</feature>
<organism evidence="3 4">
    <name type="scientific">Sphingobacterium detergens</name>
    <dbReference type="NCBI Taxonomy" id="1145106"/>
    <lineage>
        <taxon>Bacteria</taxon>
        <taxon>Pseudomonadati</taxon>
        <taxon>Bacteroidota</taxon>
        <taxon>Sphingobacteriia</taxon>
        <taxon>Sphingobacteriales</taxon>
        <taxon>Sphingobacteriaceae</taxon>
        <taxon>Sphingobacterium</taxon>
    </lineage>
</organism>